<reference evidence="1 2" key="1">
    <citation type="submission" date="2017-07" db="EMBL/GenBank/DDBJ databases">
        <title>A comparative genomics approach to explaining the enigmatic role of Gardnerella vaginalis in the vaginal microbiome.</title>
        <authorList>
            <person name="Vancuren S.J."/>
            <person name="Hill J.E."/>
        </authorList>
    </citation>
    <scope>NUCLEOTIDE SEQUENCE [LARGE SCALE GENOMIC DNA]</scope>
    <source>
        <strain evidence="1 2">WP023</strain>
    </source>
</reference>
<gene>
    <name evidence="1" type="ORF">CG405_06975</name>
</gene>
<dbReference type="Proteomes" id="UP000258379">
    <property type="component" value="Unassembled WGS sequence"/>
</dbReference>
<organism evidence="1 2">
    <name type="scientific">Gardnerella vaginalis</name>
    <dbReference type="NCBI Taxonomy" id="2702"/>
    <lineage>
        <taxon>Bacteria</taxon>
        <taxon>Bacillati</taxon>
        <taxon>Actinomycetota</taxon>
        <taxon>Actinomycetes</taxon>
        <taxon>Bifidobacteriales</taxon>
        <taxon>Bifidobacteriaceae</taxon>
        <taxon>Gardnerella</taxon>
    </lineage>
</organism>
<proteinExistence type="predicted"/>
<name>A0A3E2C7V7_GARVA</name>
<protein>
    <submittedName>
        <fullName evidence="1">Uncharacterized protein</fullName>
    </submittedName>
</protein>
<evidence type="ECO:0000313" key="2">
    <source>
        <dbReference type="Proteomes" id="UP000258379"/>
    </source>
</evidence>
<dbReference type="AlphaFoldDB" id="A0A3E2C7V7"/>
<dbReference type="EMBL" id="NNRU01000006">
    <property type="protein sequence ID" value="RFT27883.1"/>
    <property type="molecule type" value="Genomic_DNA"/>
</dbReference>
<accession>A0A3E2C7V7</accession>
<sequence length="37" mass="4411">MLVYPKEWQTRGKKWQDIRTAINKAKRDGITDVLSTY</sequence>
<comment type="caution">
    <text evidence="1">The sequence shown here is derived from an EMBL/GenBank/DDBJ whole genome shotgun (WGS) entry which is preliminary data.</text>
</comment>
<evidence type="ECO:0000313" key="1">
    <source>
        <dbReference type="EMBL" id="RFT27883.1"/>
    </source>
</evidence>
<feature type="non-terminal residue" evidence="1">
    <location>
        <position position="37"/>
    </location>
</feature>